<proteinExistence type="inferred from homology"/>
<dbReference type="NCBIfam" id="TIGR00103">
    <property type="entry name" value="DNA_YbaB_EbfC"/>
    <property type="match status" value="1"/>
</dbReference>
<organism evidence="3 4">
    <name type="scientific">Winmispira thermophila (strain ATCC 49972 / DSM 6192 / RI 19.B1)</name>
    <name type="common">Spirochaeta thermophila</name>
    <dbReference type="NCBI Taxonomy" id="665571"/>
    <lineage>
        <taxon>Bacteria</taxon>
        <taxon>Pseudomonadati</taxon>
        <taxon>Spirochaetota</taxon>
        <taxon>Spirochaetia</taxon>
        <taxon>Winmispirales</taxon>
        <taxon>Winmispiraceae</taxon>
        <taxon>Winmispira</taxon>
    </lineage>
</organism>
<dbReference type="AlphaFoldDB" id="E0RRQ7"/>
<accession>E0RRQ7</accession>
<dbReference type="HAMAP" id="MF_00274">
    <property type="entry name" value="DNA_YbaB_EbfC"/>
    <property type="match status" value="1"/>
</dbReference>
<dbReference type="Pfam" id="PF02575">
    <property type="entry name" value="YbaB_DNA_bd"/>
    <property type="match status" value="1"/>
</dbReference>
<protein>
    <recommendedName>
        <fullName evidence="2">Nucleoid-associated protein STHERM_c22340</fullName>
    </recommendedName>
</protein>
<dbReference type="Gene3D" id="3.30.1310.10">
    <property type="entry name" value="Nucleoid-associated protein YbaB-like domain"/>
    <property type="match status" value="1"/>
</dbReference>
<dbReference type="PANTHER" id="PTHR33449:SF1">
    <property type="entry name" value="NUCLEOID-ASSOCIATED PROTEIN YBAB"/>
    <property type="match status" value="1"/>
</dbReference>
<dbReference type="GO" id="GO:0003677">
    <property type="term" value="F:DNA binding"/>
    <property type="evidence" value="ECO:0007669"/>
    <property type="project" value="UniProtKB-UniRule"/>
</dbReference>
<dbReference type="Proteomes" id="UP000001296">
    <property type="component" value="Chromosome"/>
</dbReference>
<dbReference type="PANTHER" id="PTHR33449">
    <property type="entry name" value="NUCLEOID-ASSOCIATED PROTEIN YBAB"/>
    <property type="match status" value="1"/>
</dbReference>
<comment type="subcellular location">
    <subcellularLocation>
        <location evidence="2">Cytoplasm</location>
        <location evidence="2">Nucleoid</location>
    </subcellularLocation>
</comment>
<dbReference type="KEGG" id="sta:STHERM_c22340"/>
<dbReference type="eggNOG" id="COG0718">
    <property type="taxonomic scope" value="Bacteria"/>
</dbReference>
<evidence type="ECO:0000313" key="3">
    <source>
        <dbReference type="EMBL" id="ADN03161.1"/>
    </source>
</evidence>
<evidence type="ECO:0000256" key="2">
    <source>
        <dbReference type="HAMAP-Rule" id="MF_00274"/>
    </source>
</evidence>
<comment type="subunit">
    <text evidence="2">Homodimer.</text>
</comment>
<dbReference type="InterPro" id="IPR004401">
    <property type="entry name" value="YbaB/EbfC"/>
</dbReference>
<sequence>MNPFDVLKQLQDLPERMQRIQETLTELRVTGSAGGGMVEVEVGGDFSVHRVKIDPEAVDPNDVALLEDLVKAALTNALGKLRTELVGKLQSGLFPPLLGGV</sequence>
<dbReference type="GO" id="GO:0005829">
    <property type="term" value="C:cytosol"/>
    <property type="evidence" value="ECO:0007669"/>
    <property type="project" value="TreeGrafter"/>
</dbReference>
<reference key="1">
    <citation type="submission" date="2009-08" db="EMBL/GenBank/DDBJ databases">
        <title>The genome sequence of Spirochaeta thermophila DSM6192.</title>
        <authorList>
            <person name="Angelov A."/>
            <person name="Mientus M."/>
            <person name="Wittenberg S."/>
            <person name="Lehmann R."/>
            <person name="Liesegang H."/>
            <person name="Daniel R."/>
            <person name="Liebl W."/>
        </authorList>
    </citation>
    <scope>NUCLEOTIDE SEQUENCE</scope>
    <source>
        <strain>DSM 6192</strain>
    </source>
</reference>
<evidence type="ECO:0000256" key="1">
    <source>
        <dbReference type="ARBA" id="ARBA00023125"/>
    </source>
</evidence>
<keyword evidence="1 2" id="KW-0238">DNA-binding</keyword>
<evidence type="ECO:0000313" key="4">
    <source>
        <dbReference type="Proteomes" id="UP000001296"/>
    </source>
</evidence>
<dbReference type="RefSeq" id="WP_013314999.1">
    <property type="nucleotide sequence ID" value="NC_014484.1"/>
</dbReference>
<dbReference type="SUPFAM" id="SSF82607">
    <property type="entry name" value="YbaB-like"/>
    <property type="match status" value="1"/>
</dbReference>
<comment type="similarity">
    <text evidence="2">Belongs to the YbaB/EbfC family.</text>
</comment>
<dbReference type="HOGENOM" id="CLU_140930_0_1_12"/>
<gene>
    <name evidence="3" type="ordered locus">STHERM_c22340</name>
</gene>
<dbReference type="PaxDb" id="665571-STHERM_c22340"/>
<reference evidence="3 4" key="2">
    <citation type="journal article" date="2010" name="J. Bacteriol.">
        <title>Genome sequence of the polysaccharide-degrading, thermophilic anaerobe Spirochaeta thermophila DSM 6192.</title>
        <authorList>
            <person name="Angelov A."/>
            <person name="Liebl S."/>
            <person name="Ballschmiter M."/>
            <person name="Bomeke M."/>
            <person name="Lehmann R."/>
            <person name="Liesegang H."/>
            <person name="Daniel R."/>
            <person name="Liebl W."/>
        </authorList>
    </citation>
    <scope>NUCLEOTIDE SEQUENCE [LARGE SCALE GENOMIC DNA]</scope>
    <source>
        <strain evidence="4">ATCC 49972 / DSM 6192 / RI 19.B1</strain>
    </source>
</reference>
<comment type="function">
    <text evidence="2">Binds to DNA and alters its conformation. May be involved in regulation of gene expression, nucleoid organization and DNA protection.</text>
</comment>
<keyword evidence="2" id="KW-0963">Cytoplasm</keyword>
<dbReference type="InterPro" id="IPR036894">
    <property type="entry name" value="YbaB-like_sf"/>
</dbReference>
<dbReference type="EMBL" id="CP001698">
    <property type="protein sequence ID" value="ADN03161.1"/>
    <property type="molecule type" value="Genomic_DNA"/>
</dbReference>
<name>E0RRQ7_WINT6</name>
<dbReference type="PIRSF" id="PIRSF004555">
    <property type="entry name" value="UCP004555"/>
    <property type="match status" value="1"/>
</dbReference>
<dbReference type="GO" id="GO:0043590">
    <property type="term" value="C:bacterial nucleoid"/>
    <property type="evidence" value="ECO:0007669"/>
    <property type="project" value="UniProtKB-UniRule"/>
</dbReference>